<dbReference type="EMBL" id="CABDUW010002395">
    <property type="protein sequence ID" value="VTJ86649.1"/>
    <property type="molecule type" value="Genomic_DNA"/>
</dbReference>
<evidence type="ECO:0000313" key="2">
    <source>
        <dbReference type="EMBL" id="VTJ86649.1"/>
    </source>
</evidence>
<organism evidence="2 3">
    <name type="scientific">Marmota monax</name>
    <name type="common">Woodchuck</name>
    <dbReference type="NCBI Taxonomy" id="9995"/>
    <lineage>
        <taxon>Eukaryota</taxon>
        <taxon>Metazoa</taxon>
        <taxon>Chordata</taxon>
        <taxon>Craniata</taxon>
        <taxon>Vertebrata</taxon>
        <taxon>Euteleostomi</taxon>
        <taxon>Mammalia</taxon>
        <taxon>Eutheria</taxon>
        <taxon>Euarchontoglires</taxon>
        <taxon>Glires</taxon>
        <taxon>Rodentia</taxon>
        <taxon>Sciuromorpha</taxon>
        <taxon>Sciuridae</taxon>
        <taxon>Xerinae</taxon>
        <taxon>Marmotini</taxon>
        <taxon>Marmota</taxon>
    </lineage>
</organism>
<dbReference type="AlphaFoldDB" id="A0A5E4D048"/>
<name>A0A5E4D048_MARMO</name>
<gene>
    <name evidence="1" type="ORF">GHT09_018352</name>
    <name evidence="2" type="ORF">MONAX_5E021774</name>
</gene>
<keyword evidence="3" id="KW-1185">Reference proteome</keyword>
<protein>
    <submittedName>
        <fullName evidence="2">Uncharacterized protein</fullName>
    </submittedName>
</protein>
<dbReference type="Proteomes" id="UP000335636">
    <property type="component" value="Unassembled WGS sequence"/>
</dbReference>
<sequence>MSECKAPRLRESHDLPQVTQQIGHAQVAACRSKEVHSQTPPCLGSKRRCQGGQQDILSCCCSRCLSWWDREGGTVVLDAHVPLLMAFQYYRTPTEARRLSPGHIARGQLRAWPASPSLFATPRCSPPPGGTLEVGSQMVLP</sequence>
<reference evidence="1" key="2">
    <citation type="submission" date="2020-08" db="EMBL/GenBank/DDBJ databases">
        <authorList>
            <person name="Shumante A."/>
            <person name="Zimin A.V."/>
            <person name="Puiu D."/>
            <person name="Salzberg S.L."/>
        </authorList>
    </citation>
    <scope>NUCLEOTIDE SEQUENCE</scope>
    <source>
        <strain evidence="1">WC2-LM</strain>
        <tissue evidence="1">Liver</tissue>
    </source>
</reference>
<reference evidence="2 3" key="1">
    <citation type="submission" date="2019-04" db="EMBL/GenBank/DDBJ databases">
        <authorList>
            <person name="Alioto T."/>
            <person name="Alioto T."/>
        </authorList>
    </citation>
    <scope>NUCLEOTIDE SEQUENCE [LARGE SCALE GENOMIC DNA]</scope>
</reference>
<evidence type="ECO:0000313" key="1">
    <source>
        <dbReference type="EMBL" id="KAF7470296.1"/>
    </source>
</evidence>
<dbReference type="EMBL" id="WJEC01007544">
    <property type="protein sequence ID" value="KAF7470296.1"/>
    <property type="molecule type" value="Genomic_DNA"/>
</dbReference>
<evidence type="ECO:0000313" key="3">
    <source>
        <dbReference type="Proteomes" id="UP000335636"/>
    </source>
</evidence>
<accession>A0A5E4D048</accession>
<proteinExistence type="predicted"/>
<dbReference type="Proteomes" id="UP000662637">
    <property type="component" value="Unassembled WGS sequence"/>
</dbReference>